<dbReference type="SMART" id="SM00700">
    <property type="entry name" value="JHBP"/>
    <property type="match status" value="1"/>
</dbReference>
<dbReference type="RefSeq" id="XP_022258256.1">
    <property type="nucleotide sequence ID" value="XM_022402548.1"/>
</dbReference>
<keyword evidence="1" id="KW-1185">Reference proteome</keyword>
<accession>A0ABM1TQV0</accession>
<sequence length="337" mass="38500">MKYNKLRRIKKQSTMSTDVVLCIFLLIGYIYQVNGRPKDLHKVKDIGYLQYSDPDVEEDIFASVPEFVSDYYKSEVLLNDDAFNRISLNDEIMKELSLDDQVLNAMPLPSKVLDNNAKVDSTTSSFRNFILGFMEEFRQVLLTGLSGLKIPVLDPMVIPNQLYNYNGETVQLQLQFENINIIGISKFRLEKLNTNVEKLPLKINFTLNIHSLIVKTKCSGKGTFASFIPVSFENINVNIKVEKVEVIGSVELMMLNKKLKATGVDLDVQFGMLQMDFEGLDTAEIYSDIIETLQQPVIEEFKPSVLGILKENFFKLLNVRMTEFEPSRYESVPSVMN</sequence>
<reference evidence="2" key="1">
    <citation type="submission" date="2025-08" db="UniProtKB">
        <authorList>
            <consortium name="RefSeq"/>
        </authorList>
    </citation>
    <scope>IDENTIFICATION</scope>
    <source>
        <tissue evidence="2">Muscle</tissue>
    </source>
</reference>
<dbReference type="GeneID" id="111089657"/>
<evidence type="ECO:0000313" key="2">
    <source>
        <dbReference type="RefSeq" id="XP_022258256.1"/>
    </source>
</evidence>
<dbReference type="PANTHER" id="PTHR11008:SF9">
    <property type="entry name" value="PROTEIN TAKEOUT-LIKE PROTEIN"/>
    <property type="match status" value="1"/>
</dbReference>
<dbReference type="Proteomes" id="UP000694941">
    <property type="component" value="Unplaced"/>
</dbReference>
<dbReference type="Gene3D" id="3.15.10.30">
    <property type="entry name" value="Haemolymph juvenile hormone binding protein"/>
    <property type="match status" value="1"/>
</dbReference>
<dbReference type="InterPro" id="IPR038606">
    <property type="entry name" value="To_sf"/>
</dbReference>
<organism evidence="1 2">
    <name type="scientific">Limulus polyphemus</name>
    <name type="common">Atlantic horseshoe crab</name>
    <dbReference type="NCBI Taxonomy" id="6850"/>
    <lineage>
        <taxon>Eukaryota</taxon>
        <taxon>Metazoa</taxon>
        <taxon>Ecdysozoa</taxon>
        <taxon>Arthropoda</taxon>
        <taxon>Chelicerata</taxon>
        <taxon>Merostomata</taxon>
        <taxon>Xiphosura</taxon>
        <taxon>Limulidae</taxon>
        <taxon>Limulus</taxon>
    </lineage>
</organism>
<protein>
    <submittedName>
        <fullName evidence="2">Uncharacterized protein LOC111089657</fullName>
    </submittedName>
</protein>
<dbReference type="PANTHER" id="PTHR11008">
    <property type="entry name" value="PROTEIN TAKEOUT-LIKE PROTEIN"/>
    <property type="match status" value="1"/>
</dbReference>
<evidence type="ECO:0000313" key="1">
    <source>
        <dbReference type="Proteomes" id="UP000694941"/>
    </source>
</evidence>
<name>A0ABM1TQV0_LIMPO</name>
<dbReference type="InterPro" id="IPR010562">
    <property type="entry name" value="Haemolymph_juvenile_hormone-bd"/>
</dbReference>
<proteinExistence type="predicted"/>
<gene>
    <name evidence="2" type="primary">LOC111089657</name>
</gene>
<dbReference type="Pfam" id="PF06585">
    <property type="entry name" value="JHBP"/>
    <property type="match status" value="1"/>
</dbReference>